<feature type="compositionally biased region" description="Polar residues" evidence="1">
    <location>
        <begin position="38"/>
        <end position="47"/>
    </location>
</feature>
<evidence type="ECO:0000256" key="1">
    <source>
        <dbReference type="SAM" id="MobiDB-lite"/>
    </source>
</evidence>
<evidence type="ECO:0000313" key="3">
    <source>
        <dbReference type="EMBL" id="KKF09321.1"/>
    </source>
</evidence>
<dbReference type="EMBL" id="KQ042025">
    <property type="protein sequence ID" value="KKF19432.1"/>
    <property type="molecule type" value="Genomic_DNA"/>
</dbReference>
<dbReference type="EMBL" id="KQ041764">
    <property type="protein sequence ID" value="KKF22986.1"/>
    <property type="molecule type" value="Genomic_DNA"/>
</dbReference>
<protein>
    <submittedName>
        <fullName evidence="4">Uncharacterized protein</fullName>
    </submittedName>
</protein>
<reference evidence="4" key="1">
    <citation type="journal article" date="2015" name="PLoS Genet.">
        <title>Genome Sequencing of the Perciform Fish Larimichthys crocea Provides Insights into Molecular and Genetic Mechanisms of Stress Adaptation.</title>
        <authorList>
            <person name="Ao J."/>
            <person name="Mu Y."/>
            <person name="Xiang L.X."/>
            <person name="Fan D."/>
            <person name="Feng M."/>
            <person name="Zhang S."/>
            <person name="Shi Q."/>
            <person name="Zhu L.Y."/>
            <person name="Li T."/>
            <person name="Ding Y."/>
            <person name="Nie L."/>
            <person name="Li Q."/>
            <person name="Dong W.R."/>
            <person name="Jiang L."/>
            <person name="Sun B."/>
            <person name="Zhang X."/>
            <person name="Li M."/>
            <person name="Zhang H.Q."/>
            <person name="Xie S."/>
            <person name="Zhu Y."/>
            <person name="Jiang X."/>
            <person name="Wang X."/>
            <person name="Mu P."/>
            <person name="Chen W."/>
            <person name="Yue Z."/>
            <person name="Wang Z."/>
            <person name="Wang J."/>
            <person name="Shao J.Z."/>
            <person name="Chen X."/>
        </authorList>
    </citation>
    <scope>NUCLEOTIDE SEQUENCE [LARGE SCALE GENOMIC DNA]</scope>
    <source>
        <strain evidence="4">SSNF</strain>
        <tissue evidence="4">Blood</tissue>
    </source>
</reference>
<proteinExistence type="predicted"/>
<sequence length="95" mass="10364">MYASQEHVAKKLMKRLSNVRSPRKAKVPPSKKTRQDTEVSSDISTTDDVYDGDSSASTIILEHSPISPMGIPVLDLSTRASTPLQSQDSSDETCI</sequence>
<name>A0A0F8AB63_LARCR</name>
<feature type="region of interest" description="Disordered" evidence="1">
    <location>
        <begin position="1"/>
        <end position="53"/>
    </location>
</feature>
<dbReference type="EMBL" id="KQ042987">
    <property type="protein sequence ID" value="KKF09332.1"/>
    <property type="molecule type" value="Genomic_DNA"/>
</dbReference>
<gene>
    <name evidence="2" type="ORF">EH28_00082</name>
    <name evidence="3" type="ORF">EH28_00105</name>
    <name evidence="5" type="ORF">EH28_00142</name>
    <name evidence="4" type="ORF">EH28_00153</name>
    <name evidence="6" type="ORF">EH28_02227</name>
</gene>
<evidence type="ECO:0000313" key="2">
    <source>
        <dbReference type="EMBL" id="KKF09273.1"/>
    </source>
</evidence>
<dbReference type="AlphaFoldDB" id="A0A0F8AB63"/>
<evidence type="ECO:0000313" key="5">
    <source>
        <dbReference type="EMBL" id="KKF19432.1"/>
    </source>
</evidence>
<organism evidence="4">
    <name type="scientific">Larimichthys crocea</name>
    <name type="common">Large yellow croaker</name>
    <name type="synonym">Pseudosciaena crocea</name>
    <dbReference type="NCBI Taxonomy" id="215358"/>
    <lineage>
        <taxon>Eukaryota</taxon>
        <taxon>Metazoa</taxon>
        <taxon>Chordata</taxon>
        <taxon>Craniata</taxon>
        <taxon>Vertebrata</taxon>
        <taxon>Euteleostomi</taxon>
        <taxon>Actinopterygii</taxon>
        <taxon>Neopterygii</taxon>
        <taxon>Teleostei</taxon>
        <taxon>Neoteleostei</taxon>
        <taxon>Acanthomorphata</taxon>
        <taxon>Eupercaria</taxon>
        <taxon>Sciaenidae</taxon>
        <taxon>Larimichthys</taxon>
    </lineage>
</organism>
<accession>A0A0F8AB63</accession>
<dbReference type="EMBL" id="KQ043133">
    <property type="protein sequence ID" value="KKF09321.1"/>
    <property type="molecule type" value="Genomic_DNA"/>
</dbReference>
<evidence type="ECO:0000313" key="4">
    <source>
        <dbReference type="EMBL" id="KKF09332.1"/>
    </source>
</evidence>
<evidence type="ECO:0000313" key="6">
    <source>
        <dbReference type="EMBL" id="KKF22986.1"/>
    </source>
</evidence>
<feature type="compositionally biased region" description="Basic residues" evidence="1">
    <location>
        <begin position="21"/>
        <end position="32"/>
    </location>
</feature>
<dbReference type="EMBL" id="KQ043439">
    <property type="protein sequence ID" value="KKF09273.1"/>
    <property type="molecule type" value="Genomic_DNA"/>
</dbReference>